<gene>
    <name evidence="1" type="ORF">CPT_Spernnie_079</name>
</gene>
<name>A0A873WH72_9CAUD</name>
<dbReference type="EMBL" id="MT701594">
    <property type="protein sequence ID" value="QPB09683.1"/>
    <property type="molecule type" value="Genomic_DNA"/>
</dbReference>
<evidence type="ECO:0000313" key="1">
    <source>
        <dbReference type="EMBL" id="QPB09683.1"/>
    </source>
</evidence>
<keyword evidence="2" id="KW-1185">Reference proteome</keyword>
<protein>
    <submittedName>
        <fullName evidence="1">Uncharacterized protein</fullName>
    </submittedName>
</protein>
<evidence type="ECO:0000313" key="2">
    <source>
        <dbReference type="Proteomes" id="UP000662797"/>
    </source>
</evidence>
<reference evidence="1" key="1">
    <citation type="submission" date="2020-07" db="EMBL/GenBank/DDBJ databases">
        <title>Complete genome sequence of Streptomyces phage Spernnie.</title>
        <authorList>
            <person name="Tate N.B."/>
            <person name="Melbern L."/>
            <person name="Clark J.D."/>
            <person name="Hernandez I."/>
            <person name="Liu M."/>
            <person name="Burrowes B.H."/>
        </authorList>
    </citation>
    <scope>NUCLEOTIDE SEQUENCE</scope>
</reference>
<sequence>MSMRASVSHKADSRHWITGARQRPQVVSSSALWRPWAPLPLRPCLLPRRRIKLWWPPPGGPASKPHCVSVTTVTSKASGLAGVELRISKYKGKYEGRSRRLEALSGLADQSSLLLTEDSLGLAASGSYLFR</sequence>
<organism evidence="1 2">
    <name type="scientific">Streptomyces phage Spernnie</name>
    <dbReference type="NCBI Taxonomy" id="2767588"/>
    <lineage>
        <taxon>Viruses</taxon>
        <taxon>Duplodnaviria</taxon>
        <taxon>Heunggongvirae</taxon>
        <taxon>Uroviricota</taxon>
        <taxon>Caudoviricetes</taxon>
        <taxon>Arquatrovirinae</taxon>
        <taxon>Sentinelvirus</taxon>
        <taxon>Sentinelvirus spernnie</taxon>
    </lineage>
</organism>
<dbReference type="Proteomes" id="UP000662797">
    <property type="component" value="Segment"/>
</dbReference>
<proteinExistence type="predicted"/>
<accession>A0A873WH72</accession>